<evidence type="ECO:0000313" key="3">
    <source>
        <dbReference type="Proteomes" id="UP001596310"/>
    </source>
</evidence>
<dbReference type="RefSeq" id="WP_125599283.1">
    <property type="nucleotide sequence ID" value="NZ_JBHSSM010000014.1"/>
</dbReference>
<protein>
    <recommendedName>
        <fullName evidence="4">ABC3 transporter permease protein domain-containing protein</fullName>
    </recommendedName>
</protein>
<keyword evidence="3" id="KW-1185">Reference proteome</keyword>
<dbReference type="Proteomes" id="UP001596310">
    <property type="component" value="Unassembled WGS sequence"/>
</dbReference>
<organism evidence="2 3">
    <name type="scientific">Lapidilactobacillus achengensis</name>
    <dbReference type="NCBI Taxonomy" id="2486000"/>
    <lineage>
        <taxon>Bacteria</taxon>
        <taxon>Bacillati</taxon>
        <taxon>Bacillota</taxon>
        <taxon>Bacilli</taxon>
        <taxon>Lactobacillales</taxon>
        <taxon>Lactobacillaceae</taxon>
        <taxon>Lapidilactobacillus</taxon>
    </lineage>
</organism>
<sequence length="492" mass="55981">MKLASKASSRQRTTVKMRLRLFIKPLLRLSLPQILLFTTLLLVLLGIRQATLTSFREHFTVLAPNAIYLDAQTLKPHEQERLNQRGIEVSTDRNRLFFAQRDYDQVRDLPLVKQALPAETTRYILDANGNELQLSLAKNQLPPVFQRYRSFATAPSQLNFGFQSLQVPPTQLKAYNPQNIQLISGHYPSAANELLVPDFFNAAYDHGDRAARSVQLPVLTAKGQRRMRTYQISGTYRTDHRTSLWAEQQIGPKRVFALYLPYHPEDPLKTLRTQATYQNFRQSFATNQATKDYSQKLVGSYAAYLKSIGIGKTGMLIVTRDAAAVPKVSQQLAKLYPQYLQISRYAQTHGELARTYWLLLLIVVVATLLVMGALLLSLIGSDRHYLRRYQAELASLAGLASYRVQLKKIMTWLLVSQLTIIYLGTQGLLALVQWQVLGRLRLSQYFTQLFTWSDQGLIALIMLTILIVVVCWGRSYLDRVGVSGRVDKEKTS</sequence>
<feature type="transmembrane region" description="Helical" evidence="1">
    <location>
        <begin position="456"/>
        <end position="477"/>
    </location>
</feature>
<feature type="transmembrane region" description="Helical" evidence="1">
    <location>
        <begin position="356"/>
        <end position="379"/>
    </location>
</feature>
<comment type="caution">
    <text evidence="2">The sequence shown here is derived from an EMBL/GenBank/DDBJ whole genome shotgun (WGS) entry which is preliminary data.</text>
</comment>
<dbReference type="EMBL" id="JBHSSM010000014">
    <property type="protein sequence ID" value="MFC6314666.1"/>
    <property type="molecule type" value="Genomic_DNA"/>
</dbReference>
<evidence type="ECO:0000256" key="1">
    <source>
        <dbReference type="SAM" id="Phobius"/>
    </source>
</evidence>
<evidence type="ECO:0000313" key="2">
    <source>
        <dbReference type="EMBL" id="MFC6314666.1"/>
    </source>
</evidence>
<keyword evidence="1" id="KW-0812">Transmembrane</keyword>
<proteinExistence type="predicted"/>
<accession>A0ABW1ULU0</accession>
<name>A0ABW1ULU0_9LACO</name>
<gene>
    <name evidence="2" type="ORF">ACFQHW_03685</name>
</gene>
<keyword evidence="1" id="KW-1133">Transmembrane helix</keyword>
<reference evidence="3" key="1">
    <citation type="journal article" date="2019" name="Int. J. Syst. Evol. Microbiol.">
        <title>The Global Catalogue of Microorganisms (GCM) 10K type strain sequencing project: providing services to taxonomists for standard genome sequencing and annotation.</title>
        <authorList>
            <consortium name="The Broad Institute Genomics Platform"/>
            <consortium name="The Broad Institute Genome Sequencing Center for Infectious Disease"/>
            <person name="Wu L."/>
            <person name="Ma J."/>
        </authorList>
    </citation>
    <scope>NUCLEOTIDE SEQUENCE [LARGE SCALE GENOMIC DNA]</scope>
    <source>
        <strain evidence="3">CCM 8897</strain>
    </source>
</reference>
<evidence type="ECO:0008006" key="4">
    <source>
        <dbReference type="Google" id="ProtNLM"/>
    </source>
</evidence>
<feature type="transmembrane region" description="Helical" evidence="1">
    <location>
        <begin position="412"/>
        <end position="436"/>
    </location>
</feature>
<keyword evidence="1" id="KW-0472">Membrane</keyword>